<feature type="domain" description="PEGA" evidence="1">
    <location>
        <begin position="44"/>
        <end position="115"/>
    </location>
</feature>
<proteinExistence type="predicted"/>
<evidence type="ECO:0000313" key="3">
    <source>
        <dbReference type="Proteomes" id="UP000176576"/>
    </source>
</evidence>
<organism evidence="2 3">
    <name type="scientific">Candidatus Ryanbacteria bacterium RIFCSPHIGHO2_02_FULL_45_13b</name>
    <dbReference type="NCBI Taxonomy" id="1802117"/>
    <lineage>
        <taxon>Bacteria</taxon>
        <taxon>Candidatus Ryaniibacteriota</taxon>
    </lineage>
</organism>
<gene>
    <name evidence="2" type="ORF">A3J54_03220</name>
</gene>
<dbReference type="Proteomes" id="UP000176576">
    <property type="component" value="Unassembled WGS sequence"/>
</dbReference>
<dbReference type="STRING" id="1802117.A3J54_03220"/>
<comment type="caution">
    <text evidence="2">The sequence shown here is derived from an EMBL/GenBank/DDBJ whole genome shotgun (WGS) entry which is preliminary data.</text>
</comment>
<dbReference type="Pfam" id="PF08308">
    <property type="entry name" value="PEGA"/>
    <property type="match status" value="1"/>
</dbReference>
<dbReference type="AlphaFoldDB" id="A0A1G2G5B7"/>
<dbReference type="EMBL" id="MHNN01000025">
    <property type="protein sequence ID" value="OGZ45028.1"/>
    <property type="molecule type" value="Genomic_DNA"/>
</dbReference>
<dbReference type="Gene3D" id="2.60.40.1120">
    <property type="entry name" value="Carboxypeptidase-like, regulatory domain"/>
    <property type="match status" value="1"/>
</dbReference>
<protein>
    <recommendedName>
        <fullName evidence="1">PEGA domain-containing protein</fullName>
    </recommendedName>
</protein>
<sequence>MTNRKRRILFLLSILAFLLLTGPVLLYTFGYRFSLSNFDIHKTGGIFIHTKPPGTNLIIGETERTTSYLTGNAFIQNLRPDSYTVRVSRKGYQAWEKIVDVKPQTVTELFPVLMPATQTITALKSASSTSLRAPERASLLILYHVKNTKHVYEFFDPNMQKTLPFADTISQTLMTLVPPDAIWNWNAAETSALVETSDNWIKLTRQNYDIRARSLYRQTPLATTINKKPRLMTQDPRDPDSYFLLNGTTFVRWNSKTRVSQELLESISGFFAGDTYLVLWDMQSNAPHITTLDATQPSPYATSSLPVITESRMEQIGDYLLVTDKDDTWLVSHKGKPTQLLTRASNLQHTLHTDAYILWWNDHEIFIRWILSEEQLPSFQKEHQERLYESRGTIIRNVAPYPEEHYLIIQEDNTIYTLELDGRGGTRNKHVLYTGNDPSFYVAYNKKILYVLDDRSLFAIELP</sequence>
<reference evidence="2 3" key="1">
    <citation type="journal article" date="2016" name="Nat. Commun.">
        <title>Thousands of microbial genomes shed light on interconnected biogeochemical processes in an aquifer system.</title>
        <authorList>
            <person name="Anantharaman K."/>
            <person name="Brown C.T."/>
            <person name="Hug L.A."/>
            <person name="Sharon I."/>
            <person name="Castelle C.J."/>
            <person name="Probst A.J."/>
            <person name="Thomas B.C."/>
            <person name="Singh A."/>
            <person name="Wilkins M.J."/>
            <person name="Karaoz U."/>
            <person name="Brodie E.L."/>
            <person name="Williams K.H."/>
            <person name="Hubbard S.S."/>
            <person name="Banfield J.F."/>
        </authorList>
    </citation>
    <scope>NUCLEOTIDE SEQUENCE [LARGE SCALE GENOMIC DNA]</scope>
</reference>
<dbReference type="InterPro" id="IPR013229">
    <property type="entry name" value="PEGA"/>
</dbReference>
<accession>A0A1G2G5B7</accession>
<name>A0A1G2G5B7_9BACT</name>
<evidence type="ECO:0000259" key="1">
    <source>
        <dbReference type="Pfam" id="PF08308"/>
    </source>
</evidence>
<evidence type="ECO:0000313" key="2">
    <source>
        <dbReference type="EMBL" id="OGZ45028.1"/>
    </source>
</evidence>